<proteinExistence type="predicted"/>
<accession>A0A4R0YYX7</accession>
<evidence type="ECO:0000313" key="2">
    <source>
        <dbReference type="Proteomes" id="UP000291822"/>
    </source>
</evidence>
<name>A0A4R0YYX7_9GAMM</name>
<dbReference type="EMBL" id="SJTG01000001">
    <property type="protein sequence ID" value="TCI12006.1"/>
    <property type="molecule type" value="Genomic_DNA"/>
</dbReference>
<dbReference type="AlphaFoldDB" id="A0A4R0YYX7"/>
<sequence length="138" mass="14920">MKIGELTSFGHNLADSLASGMCFMAGIYSVDIFGEAASSPEGHIIVDFITGSMSGSPASPNLKRAVRRFAELLPDLAKEHNLDPSDIRVLTARFGTDPVAGPHFSVTVEALDGRRSIDQYVGIPGKRFERARRSKRAD</sequence>
<evidence type="ECO:0000313" key="1">
    <source>
        <dbReference type="EMBL" id="TCI12006.1"/>
    </source>
</evidence>
<reference evidence="1 2" key="1">
    <citation type="submission" date="2019-02" db="EMBL/GenBank/DDBJ databases">
        <title>Dyella amyloliquefaciens sp. nov., isolated from forest soil.</title>
        <authorList>
            <person name="Gao Z.-H."/>
            <person name="Qiu L.-H."/>
        </authorList>
    </citation>
    <scope>NUCLEOTIDE SEQUENCE [LARGE SCALE GENOMIC DNA]</scope>
    <source>
        <strain evidence="1 2">KACC 12747</strain>
    </source>
</reference>
<comment type="caution">
    <text evidence="1">The sequence shown here is derived from an EMBL/GenBank/DDBJ whole genome shotgun (WGS) entry which is preliminary data.</text>
</comment>
<dbReference type="RefSeq" id="WP_131151213.1">
    <property type="nucleotide sequence ID" value="NZ_SJTG01000001.1"/>
</dbReference>
<dbReference type="Proteomes" id="UP000291822">
    <property type="component" value="Unassembled WGS sequence"/>
</dbReference>
<gene>
    <name evidence="1" type="ORF">EZM97_01160</name>
</gene>
<protein>
    <submittedName>
        <fullName evidence="1">Uncharacterized protein</fullName>
    </submittedName>
</protein>
<keyword evidence="2" id="KW-1185">Reference proteome</keyword>
<organism evidence="1 2">
    <name type="scientific">Dyella soli</name>
    <dbReference type="NCBI Taxonomy" id="522319"/>
    <lineage>
        <taxon>Bacteria</taxon>
        <taxon>Pseudomonadati</taxon>
        <taxon>Pseudomonadota</taxon>
        <taxon>Gammaproteobacteria</taxon>
        <taxon>Lysobacterales</taxon>
        <taxon>Rhodanobacteraceae</taxon>
        <taxon>Dyella</taxon>
    </lineage>
</organism>